<evidence type="ECO:0000256" key="7">
    <source>
        <dbReference type="ARBA" id="ARBA00022989"/>
    </source>
</evidence>
<keyword evidence="5 10" id="KW-0812">Transmembrane</keyword>
<name>A0A0C3LGF7_9AGAM</name>
<evidence type="ECO:0000256" key="6">
    <source>
        <dbReference type="ARBA" id="ARBA00022824"/>
    </source>
</evidence>
<accession>A0A0C3LGF7</accession>
<reference evidence="13" key="2">
    <citation type="submission" date="2015-01" db="EMBL/GenBank/DDBJ databases">
        <title>Evolutionary Origins and Diversification of the Mycorrhizal Mutualists.</title>
        <authorList>
            <consortium name="DOE Joint Genome Institute"/>
            <consortium name="Mycorrhizal Genomics Consortium"/>
            <person name="Kohler A."/>
            <person name="Kuo A."/>
            <person name="Nagy L.G."/>
            <person name="Floudas D."/>
            <person name="Copeland A."/>
            <person name="Barry K.W."/>
            <person name="Cichocki N."/>
            <person name="Veneault-Fourrey C."/>
            <person name="LaButti K."/>
            <person name="Lindquist E.A."/>
            <person name="Lipzen A."/>
            <person name="Lundell T."/>
            <person name="Morin E."/>
            <person name="Murat C."/>
            <person name="Riley R."/>
            <person name="Ohm R."/>
            <person name="Sun H."/>
            <person name="Tunlid A."/>
            <person name="Henrissat B."/>
            <person name="Grigoriev I.V."/>
            <person name="Hibbett D.S."/>
            <person name="Martin F."/>
        </authorList>
    </citation>
    <scope>NUCLEOTIDE SEQUENCE [LARGE SCALE GENOMIC DNA]</scope>
    <source>
        <strain evidence="13">MUT 4182</strain>
    </source>
</reference>
<dbReference type="EMBL" id="KN823170">
    <property type="protein sequence ID" value="KIO20542.1"/>
    <property type="molecule type" value="Genomic_DNA"/>
</dbReference>
<feature type="transmembrane region" description="Helical" evidence="10">
    <location>
        <begin position="112"/>
        <end position="131"/>
    </location>
</feature>
<protein>
    <recommendedName>
        <fullName evidence="10">Mannosyltransferase</fullName>
        <ecNumber evidence="10">2.4.1.-</ecNumber>
    </recommendedName>
</protein>
<keyword evidence="13" id="KW-1185">Reference proteome</keyword>
<dbReference type="EC" id="2.4.1.-" evidence="10"/>
<keyword evidence="8 10" id="KW-0472">Membrane</keyword>
<keyword evidence="4 12" id="KW-0808">Transferase</keyword>
<dbReference type="Pfam" id="PF03901">
    <property type="entry name" value="Glyco_transf_22"/>
    <property type="match status" value="1"/>
</dbReference>
<comment type="function">
    <text evidence="9">Mannosyltransferase involved in glycosylphosphatidylinositol-anchor biosynthesis. Transfers the third mannose to Man2-GlcN-acyl-PI during GPI precursor assembly.</text>
</comment>
<comment type="subcellular location">
    <subcellularLocation>
        <location evidence="1 10">Endoplasmic reticulum membrane</location>
        <topology evidence="1 10">Multi-pass membrane protein</topology>
    </subcellularLocation>
</comment>
<dbReference type="HOGENOM" id="CLU_012353_2_1_1"/>
<keyword evidence="11" id="KW-0732">Signal</keyword>
<feature type="chain" id="PRO_5012926705" description="Mannosyltransferase" evidence="11">
    <location>
        <begin position="16"/>
        <end position="334"/>
    </location>
</feature>
<comment type="caution">
    <text evidence="10">Lacks conserved residue(s) required for the propagation of feature annotation.</text>
</comment>
<proteinExistence type="inferred from homology"/>
<comment type="similarity">
    <text evidence="2">Belongs to the glycosyltransferase 22 family. PIGB subfamily.</text>
</comment>
<reference evidence="12 13" key="1">
    <citation type="submission" date="2014-04" db="EMBL/GenBank/DDBJ databases">
        <authorList>
            <consortium name="DOE Joint Genome Institute"/>
            <person name="Kuo A."/>
            <person name="Girlanda M."/>
            <person name="Perotto S."/>
            <person name="Kohler A."/>
            <person name="Nagy L.G."/>
            <person name="Floudas D."/>
            <person name="Copeland A."/>
            <person name="Barry K.W."/>
            <person name="Cichocki N."/>
            <person name="Veneault-Fourrey C."/>
            <person name="LaButti K."/>
            <person name="Lindquist E.A."/>
            <person name="Lipzen A."/>
            <person name="Lundell T."/>
            <person name="Morin E."/>
            <person name="Murat C."/>
            <person name="Sun H."/>
            <person name="Tunlid A."/>
            <person name="Henrissat B."/>
            <person name="Grigoriev I.V."/>
            <person name="Hibbett D.S."/>
            <person name="Martin F."/>
            <person name="Nordberg H.P."/>
            <person name="Cantor M.N."/>
            <person name="Hua S.X."/>
        </authorList>
    </citation>
    <scope>NUCLEOTIDE SEQUENCE [LARGE SCALE GENOMIC DNA]</scope>
    <source>
        <strain evidence="12 13">MUT 4182</strain>
    </source>
</reference>
<evidence type="ECO:0000313" key="12">
    <source>
        <dbReference type="EMBL" id="KIO20542.1"/>
    </source>
</evidence>
<evidence type="ECO:0000256" key="2">
    <source>
        <dbReference type="ARBA" id="ARBA00006065"/>
    </source>
</evidence>
<dbReference type="AlphaFoldDB" id="A0A0C3LGF7"/>
<evidence type="ECO:0000256" key="9">
    <source>
        <dbReference type="ARBA" id="ARBA00024708"/>
    </source>
</evidence>
<dbReference type="PANTHER" id="PTHR22760">
    <property type="entry name" value="GLYCOSYLTRANSFERASE"/>
    <property type="match status" value="1"/>
</dbReference>
<evidence type="ECO:0000256" key="3">
    <source>
        <dbReference type="ARBA" id="ARBA00022676"/>
    </source>
</evidence>
<feature type="transmembrane region" description="Helical" evidence="10">
    <location>
        <begin position="165"/>
        <end position="192"/>
    </location>
</feature>
<sequence>MSWLILPFIVRPIIGVLTQGFFQPDEYFQSLEPAHRAVFGYGHLTWEWVAQPPIRSIAYPAIWMPLYSALQWAGLDNGALLVLAPKLLSGLLASLTDFFGWKFARKLYGPRVANVWLLLSLTSIFHVLALSRTFSNSLETTLTVASLYHWPLVDGLYVHHDLTTALFLAALSCLIRPTSAIIWTILGGELLIRTVTKGQSVVPILSKVAIVGTLFSLIQSGLDTTYYGNPTFTPLNFLRVNLSSVSSFYGVNQWHYYFTQALPILCTTSLPFVVHGGWLVKMLPGEIGRGSRTLFNLCRWVITAYSFMSHKEWRFIHPLLPIFHLFAALSLASL</sequence>
<feature type="non-terminal residue" evidence="12">
    <location>
        <position position="334"/>
    </location>
</feature>
<gene>
    <name evidence="12" type="ORF">M407DRAFT_220263</name>
</gene>
<keyword evidence="6 10" id="KW-0256">Endoplasmic reticulum</keyword>
<evidence type="ECO:0000256" key="11">
    <source>
        <dbReference type="SAM" id="SignalP"/>
    </source>
</evidence>
<evidence type="ECO:0000256" key="1">
    <source>
        <dbReference type="ARBA" id="ARBA00004477"/>
    </source>
</evidence>
<dbReference type="PANTHER" id="PTHR22760:SF4">
    <property type="entry name" value="GPI MANNOSYLTRANSFERASE 3"/>
    <property type="match status" value="1"/>
</dbReference>
<dbReference type="InterPro" id="IPR005599">
    <property type="entry name" value="GPI_mannosylTrfase"/>
</dbReference>
<dbReference type="STRING" id="1051891.A0A0C3LGF7"/>
<evidence type="ECO:0000313" key="13">
    <source>
        <dbReference type="Proteomes" id="UP000054248"/>
    </source>
</evidence>
<dbReference type="GO" id="GO:0005789">
    <property type="term" value="C:endoplasmic reticulum membrane"/>
    <property type="evidence" value="ECO:0007669"/>
    <property type="project" value="UniProtKB-SubCell"/>
</dbReference>
<feature type="transmembrane region" description="Helical" evidence="10">
    <location>
        <begin position="204"/>
        <end position="222"/>
    </location>
</feature>
<dbReference type="GO" id="GO:0000026">
    <property type="term" value="F:alpha-1,2-mannosyltransferase activity"/>
    <property type="evidence" value="ECO:0007669"/>
    <property type="project" value="TreeGrafter"/>
</dbReference>
<evidence type="ECO:0000256" key="8">
    <source>
        <dbReference type="ARBA" id="ARBA00023136"/>
    </source>
</evidence>
<feature type="transmembrane region" description="Helical" evidence="10">
    <location>
        <begin position="254"/>
        <end position="274"/>
    </location>
</feature>
<keyword evidence="3 10" id="KW-0328">Glycosyltransferase</keyword>
<dbReference type="Proteomes" id="UP000054248">
    <property type="component" value="Unassembled WGS sequence"/>
</dbReference>
<feature type="signal peptide" evidence="11">
    <location>
        <begin position="1"/>
        <end position="15"/>
    </location>
</feature>
<organism evidence="12 13">
    <name type="scientific">Tulasnella calospora MUT 4182</name>
    <dbReference type="NCBI Taxonomy" id="1051891"/>
    <lineage>
        <taxon>Eukaryota</taxon>
        <taxon>Fungi</taxon>
        <taxon>Dikarya</taxon>
        <taxon>Basidiomycota</taxon>
        <taxon>Agaricomycotina</taxon>
        <taxon>Agaricomycetes</taxon>
        <taxon>Cantharellales</taxon>
        <taxon>Tulasnellaceae</taxon>
        <taxon>Tulasnella</taxon>
    </lineage>
</organism>
<dbReference type="OrthoDB" id="416834at2759"/>
<keyword evidence="7 10" id="KW-1133">Transmembrane helix</keyword>
<dbReference type="GO" id="GO:0006506">
    <property type="term" value="P:GPI anchor biosynthetic process"/>
    <property type="evidence" value="ECO:0007669"/>
    <property type="project" value="TreeGrafter"/>
</dbReference>
<evidence type="ECO:0000256" key="4">
    <source>
        <dbReference type="ARBA" id="ARBA00022679"/>
    </source>
</evidence>
<evidence type="ECO:0000256" key="10">
    <source>
        <dbReference type="RuleBase" id="RU363075"/>
    </source>
</evidence>
<evidence type="ECO:0000256" key="5">
    <source>
        <dbReference type="ARBA" id="ARBA00022692"/>
    </source>
</evidence>